<keyword evidence="3" id="KW-1185">Reference proteome</keyword>
<gene>
    <name evidence="2" type="ORF">EXIGLDRAFT_733170</name>
</gene>
<dbReference type="OrthoDB" id="2269034at2759"/>
<accession>A0A165KKT2</accession>
<name>A0A165KKT2_EXIGL</name>
<dbReference type="EMBL" id="KV425942">
    <property type="protein sequence ID" value="KZV96501.1"/>
    <property type="molecule type" value="Genomic_DNA"/>
</dbReference>
<feature type="compositionally biased region" description="Acidic residues" evidence="1">
    <location>
        <begin position="452"/>
        <end position="488"/>
    </location>
</feature>
<organism evidence="2 3">
    <name type="scientific">Exidia glandulosa HHB12029</name>
    <dbReference type="NCBI Taxonomy" id="1314781"/>
    <lineage>
        <taxon>Eukaryota</taxon>
        <taxon>Fungi</taxon>
        <taxon>Dikarya</taxon>
        <taxon>Basidiomycota</taxon>
        <taxon>Agaricomycotina</taxon>
        <taxon>Agaricomycetes</taxon>
        <taxon>Auriculariales</taxon>
        <taxon>Exidiaceae</taxon>
        <taxon>Exidia</taxon>
    </lineage>
</organism>
<sequence>MRYWALRVDVDSQKSARVRQLLAVFPVELLRSIFLLCTSQPDDYWPELDPWPTLPAIALYNKSRVATPLRLATVCRRWRAVALDAPDMWCYIGLPALQDATTAHAAALHARVLAFLDRSKRRPLHILLSWADGTAIWTASVYYAKILASLEGHCARWERVRMALPSGAPQTAYDIFRNPTPMLVEFDFLDPFDVARGHFYPTPYPTYLPICPRILSFTTHTMFVVPMRPLSSLLVLCATTSTVPLQALWDALKMMPSLEVLDIKFEDLVAEDLPPTVTIPLTHLTRLAISGDLEQFSLWLPFLDMPSVDELRIFADSIPVIVNALDALADRITRISIRDDSDSDVYHLMDEDIISPAARSLAPNLSLLQLDFVTLGPGSAEALASLLLATALPPDVTDISTAESPRCRLKVKAIDCDMPSWLEKQINFAAATMDGRAYDPVIPSPDESASPESEEEEAQFTDGSGEDYTSDGEWSESSNDDDELNLDG</sequence>
<protein>
    <submittedName>
        <fullName evidence="2">Uncharacterized protein</fullName>
    </submittedName>
</protein>
<dbReference type="Proteomes" id="UP000077266">
    <property type="component" value="Unassembled WGS sequence"/>
</dbReference>
<proteinExistence type="predicted"/>
<feature type="region of interest" description="Disordered" evidence="1">
    <location>
        <begin position="437"/>
        <end position="488"/>
    </location>
</feature>
<dbReference type="AlphaFoldDB" id="A0A165KKT2"/>
<evidence type="ECO:0000256" key="1">
    <source>
        <dbReference type="SAM" id="MobiDB-lite"/>
    </source>
</evidence>
<dbReference type="InParanoid" id="A0A165KKT2"/>
<evidence type="ECO:0000313" key="3">
    <source>
        <dbReference type="Proteomes" id="UP000077266"/>
    </source>
</evidence>
<evidence type="ECO:0000313" key="2">
    <source>
        <dbReference type="EMBL" id="KZV96501.1"/>
    </source>
</evidence>
<reference evidence="2 3" key="1">
    <citation type="journal article" date="2016" name="Mol. Biol. Evol.">
        <title>Comparative Genomics of Early-Diverging Mushroom-Forming Fungi Provides Insights into the Origins of Lignocellulose Decay Capabilities.</title>
        <authorList>
            <person name="Nagy L.G."/>
            <person name="Riley R."/>
            <person name="Tritt A."/>
            <person name="Adam C."/>
            <person name="Daum C."/>
            <person name="Floudas D."/>
            <person name="Sun H."/>
            <person name="Yadav J.S."/>
            <person name="Pangilinan J."/>
            <person name="Larsson K.H."/>
            <person name="Matsuura K."/>
            <person name="Barry K."/>
            <person name="Labutti K."/>
            <person name="Kuo R."/>
            <person name="Ohm R.A."/>
            <person name="Bhattacharya S.S."/>
            <person name="Shirouzu T."/>
            <person name="Yoshinaga Y."/>
            <person name="Martin F.M."/>
            <person name="Grigoriev I.V."/>
            <person name="Hibbett D.S."/>
        </authorList>
    </citation>
    <scope>NUCLEOTIDE SEQUENCE [LARGE SCALE GENOMIC DNA]</scope>
    <source>
        <strain evidence="2 3">HHB12029</strain>
    </source>
</reference>